<dbReference type="InterPro" id="IPR048950">
    <property type="entry name" value="Ppx_GppA_C"/>
</dbReference>
<dbReference type="SUPFAM" id="SSF109604">
    <property type="entry name" value="HD-domain/PDEase-like"/>
    <property type="match status" value="1"/>
</dbReference>
<evidence type="ECO:0000313" key="4">
    <source>
        <dbReference type="EMBL" id="MDT0688545.1"/>
    </source>
</evidence>
<dbReference type="Gene3D" id="1.10.3210.10">
    <property type="entry name" value="Hypothetical protein af1432"/>
    <property type="match status" value="1"/>
</dbReference>
<evidence type="ECO:0000256" key="1">
    <source>
        <dbReference type="ARBA" id="ARBA00022801"/>
    </source>
</evidence>
<dbReference type="Proteomes" id="UP001261624">
    <property type="component" value="Unassembled WGS sequence"/>
</dbReference>
<evidence type="ECO:0000259" key="2">
    <source>
        <dbReference type="Pfam" id="PF02541"/>
    </source>
</evidence>
<accession>A0ABU3DXW4</accession>
<dbReference type="Gene3D" id="3.30.420.150">
    <property type="entry name" value="Exopolyphosphatase. Domain 2"/>
    <property type="match status" value="1"/>
</dbReference>
<evidence type="ECO:0000313" key="5">
    <source>
        <dbReference type="Proteomes" id="UP001261624"/>
    </source>
</evidence>
<sequence length="530" mass="60613">MSDATVNSEPTKRIAAIDMGTNSFHAVLVDIYPDGSFRTVDKLKEMVKLGEKGMDNHLSEEAMERGLEALKRIKFLCDRQNVEQILAYATSAIREAANGGDFIQQIIDETGIKARAISGKMEAEMIAYAVKHGIALSEEMVLMVDIGGGSVEFIIGNKDESVYFTSVKLGVARMAARFVESDPIKKKEIAALNEHFEKELSEVAKNLKIYNVKTIVGSSGTMENIGAMVAGRNAITADMTLNELQFNSEEFLDFYNHFIKLDIKKRSKEKGLEEKRLDIINPGMVLLKFLIEEFKIENVKISESALREGMILNFIDKESEQLNLELVGHFPDPRKRSVYELLHKCNWPEQHSTHVTSFALQLFDEFQDDLKLPESDRELFEYASLMHDIGYYISHRKHHKHALYLIRNSDLLGFKEDEINLMANVARYHRRSTPHKRHKRYKDLDKNLRKRVKKLSALLRVADGLDRSHYQNVQELEIKKGKEEITLVITTYSDPQLEIWGTLRKSELFEKVTGKKLKIFSVIKEEVAAI</sequence>
<evidence type="ECO:0000259" key="3">
    <source>
        <dbReference type="Pfam" id="PF21447"/>
    </source>
</evidence>
<name>A0ABU3DXW4_9FLAO</name>
<gene>
    <name evidence="4" type="ORF">RM549_02020</name>
</gene>
<keyword evidence="1" id="KW-0378">Hydrolase</keyword>
<dbReference type="Pfam" id="PF02541">
    <property type="entry name" value="Ppx-GppA"/>
    <property type="match status" value="1"/>
</dbReference>
<dbReference type="PANTHER" id="PTHR30005">
    <property type="entry name" value="EXOPOLYPHOSPHATASE"/>
    <property type="match status" value="1"/>
</dbReference>
<dbReference type="InterPro" id="IPR030673">
    <property type="entry name" value="PyroPPase_GppA_Ppx"/>
</dbReference>
<dbReference type="InterPro" id="IPR050273">
    <property type="entry name" value="GppA/Ppx_hydrolase"/>
</dbReference>
<comment type="caution">
    <text evidence="4">The sequence shown here is derived from an EMBL/GenBank/DDBJ whole genome shotgun (WGS) entry which is preliminary data.</text>
</comment>
<organism evidence="4 5">
    <name type="scientific">Autumnicola patrickiae</name>
    <dbReference type="NCBI Taxonomy" id="3075591"/>
    <lineage>
        <taxon>Bacteria</taxon>
        <taxon>Pseudomonadati</taxon>
        <taxon>Bacteroidota</taxon>
        <taxon>Flavobacteriia</taxon>
        <taxon>Flavobacteriales</taxon>
        <taxon>Flavobacteriaceae</taxon>
        <taxon>Autumnicola</taxon>
    </lineage>
</organism>
<proteinExistence type="predicted"/>
<feature type="domain" description="Ppx/GppA phosphatase N-terminal" evidence="2">
    <location>
        <begin position="34"/>
        <end position="317"/>
    </location>
</feature>
<dbReference type="CDD" id="cd24006">
    <property type="entry name" value="ASKHA_NBD_PPX_GppA"/>
    <property type="match status" value="1"/>
</dbReference>
<protein>
    <submittedName>
        <fullName evidence="4">Ppx/GppA phosphatase family protein</fullName>
    </submittedName>
</protein>
<dbReference type="CDD" id="cd00077">
    <property type="entry name" value="HDc"/>
    <property type="match status" value="1"/>
</dbReference>
<dbReference type="RefSeq" id="WP_311680165.1">
    <property type="nucleotide sequence ID" value="NZ_JAVRHM010000001.1"/>
</dbReference>
<dbReference type="SUPFAM" id="SSF53067">
    <property type="entry name" value="Actin-like ATPase domain"/>
    <property type="match status" value="2"/>
</dbReference>
<dbReference type="InterPro" id="IPR003695">
    <property type="entry name" value="Ppx_GppA_N"/>
</dbReference>
<reference evidence="4 5" key="1">
    <citation type="submission" date="2023-09" db="EMBL/GenBank/DDBJ databases">
        <authorList>
            <person name="Rey-Velasco X."/>
        </authorList>
    </citation>
    <scope>NUCLEOTIDE SEQUENCE [LARGE SCALE GENOMIC DNA]</scope>
    <source>
        <strain evidence="4 5">F188</strain>
    </source>
</reference>
<dbReference type="PIRSF" id="PIRSF001267">
    <property type="entry name" value="Pyrophosphatase_GppA_Ppx"/>
    <property type="match status" value="1"/>
</dbReference>
<keyword evidence="5" id="KW-1185">Reference proteome</keyword>
<dbReference type="EMBL" id="JAVRHM010000001">
    <property type="protein sequence ID" value="MDT0688545.1"/>
    <property type="molecule type" value="Genomic_DNA"/>
</dbReference>
<dbReference type="InterPro" id="IPR043129">
    <property type="entry name" value="ATPase_NBD"/>
</dbReference>
<dbReference type="InterPro" id="IPR003607">
    <property type="entry name" value="HD/PDEase_dom"/>
</dbReference>
<dbReference type="Pfam" id="PF21447">
    <property type="entry name" value="Ppx-GppA_III"/>
    <property type="match status" value="1"/>
</dbReference>
<feature type="domain" description="Ppx/GppA phosphatase C-terminal" evidence="3">
    <location>
        <begin position="334"/>
        <end position="487"/>
    </location>
</feature>
<dbReference type="Gene3D" id="3.30.420.40">
    <property type="match status" value="1"/>
</dbReference>
<dbReference type="PANTHER" id="PTHR30005:SF0">
    <property type="entry name" value="RETROGRADE REGULATION PROTEIN 2"/>
    <property type="match status" value="1"/>
</dbReference>